<dbReference type="AlphaFoldDB" id="A0A1I4YAT2"/>
<feature type="region of interest" description="Disordered" evidence="1">
    <location>
        <begin position="82"/>
        <end position="110"/>
    </location>
</feature>
<evidence type="ECO:0000313" key="3">
    <source>
        <dbReference type="Proteomes" id="UP000198867"/>
    </source>
</evidence>
<reference evidence="3" key="1">
    <citation type="submission" date="2016-10" db="EMBL/GenBank/DDBJ databases">
        <authorList>
            <person name="Varghese N."/>
            <person name="Submissions S."/>
        </authorList>
    </citation>
    <scope>NUCLEOTIDE SEQUENCE [LARGE SCALE GENOMIC DNA]</scope>
    <source>
        <strain evidence="3">CGMCC 1.11101</strain>
    </source>
</reference>
<accession>A0A1I4YAT2</accession>
<proteinExistence type="predicted"/>
<gene>
    <name evidence="2" type="ORF">SAMN05216219_0052</name>
</gene>
<name>A0A1I4YAT2_9MICO</name>
<sequence length="110" mass="12151">MPGLSHVTTPVEWVVTHSAATGPIAVVRRLRLGPDRELYFRAVTWHEDPARRELVGYWGSVEEAVQNVYGLYERSLPPQFLMTGGGEARQPAALTKPKAPPTRQMASAGR</sequence>
<dbReference type="RefSeq" id="WP_090707824.1">
    <property type="nucleotide sequence ID" value="NZ_FOVM01000001.1"/>
</dbReference>
<dbReference type="EMBL" id="FOVM01000001">
    <property type="protein sequence ID" value="SFN34669.1"/>
    <property type="molecule type" value="Genomic_DNA"/>
</dbReference>
<protein>
    <submittedName>
        <fullName evidence="2">Uncharacterized protein</fullName>
    </submittedName>
</protein>
<dbReference type="OrthoDB" id="5118916at2"/>
<evidence type="ECO:0000256" key="1">
    <source>
        <dbReference type="SAM" id="MobiDB-lite"/>
    </source>
</evidence>
<dbReference type="STRING" id="995034.SAMN05216219_0052"/>
<dbReference type="Proteomes" id="UP000198867">
    <property type="component" value="Unassembled WGS sequence"/>
</dbReference>
<evidence type="ECO:0000313" key="2">
    <source>
        <dbReference type="EMBL" id="SFN34669.1"/>
    </source>
</evidence>
<keyword evidence="3" id="KW-1185">Reference proteome</keyword>
<organism evidence="2 3">
    <name type="scientific">Mycetocola miduiensis</name>
    <dbReference type="NCBI Taxonomy" id="995034"/>
    <lineage>
        <taxon>Bacteria</taxon>
        <taxon>Bacillati</taxon>
        <taxon>Actinomycetota</taxon>
        <taxon>Actinomycetes</taxon>
        <taxon>Micrococcales</taxon>
        <taxon>Microbacteriaceae</taxon>
        <taxon>Mycetocola</taxon>
    </lineage>
</organism>